<evidence type="ECO:0000256" key="2">
    <source>
        <dbReference type="ARBA" id="ARBA00004496"/>
    </source>
</evidence>
<dbReference type="InterPro" id="IPR000073">
    <property type="entry name" value="AB_hydrolase_1"/>
</dbReference>
<name>A0ABD2ZQE2_9GENT</name>
<keyword evidence="6" id="KW-0539">Nucleus</keyword>
<dbReference type="FunFam" id="3.30.310.50:FF:000005">
    <property type="entry name" value="L antigen family member 3"/>
    <property type="match status" value="1"/>
</dbReference>
<protein>
    <recommendedName>
        <fullName evidence="8">AB hydrolase-1 domain-containing protein</fullName>
    </recommendedName>
</protein>
<keyword evidence="10" id="KW-1185">Reference proteome</keyword>
<dbReference type="Pfam" id="PF09341">
    <property type="entry name" value="Pcc1"/>
    <property type="match status" value="1"/>
</dbReference>
<dbReference type="InterPro" id="IPR000639">
    <property type="entry name" value="Epox_hydrolase-like"/>
</dbReference>
<comment type="caution">
    <text evidence="9">The sequence shown here is derived from an EMBL/GenBank/DDBJ whole genome shotgun (WGS) entry which is preliminary data.</text>
</comment>
<evidence type="ECO:0000259" key="8">
    <source>
        <dbReference type="Pfam" id="PF00561"/>
    </source>
</evidence>
<evidence type="ECO:0000256" key="3">
    <source>
        <dbReference type="ARBA" id="ARBA00007073"/>
    </source>
</evidence>
<reference evidence="9 10" key="1">
    <citation type="submission" date="2024-11" db="EMBL/GenBank/DDBJ databases">
        <title>A near-complete genome assembly of Cinchona calisaya.</title>
        <authorList>
            <person name="Lian D.C."/>
            <person name="Zhao X.W."/>
            <person name="Wei L."/>
        </authorList>
    </citation>
    <scope>NUCLEOTIDE SEQUENCE [LARGE SCALE GENOMIC DNA]</scope>
    <source>
        <tissue evidence="9">Nenye</tissue>
    </source>
</reference>
<gene>
    <name evidence="9" type="ORF">ACH5RR_019810</name>
</gene>
<proteinExistence type="inferred from homology"/>
<dbReference type="InterPro" id="IPR050471">
    <property type="entry name" value="AB_hydrolase"/>
</dbReference>
<dbReference type="PRINTS" id="PR00412">
    <property type="entry name" value="EPOXHYDRLASE"/>
</dbReference>
<dbReference type="Pfam" id="PF00561">
    <property type="entry name" value="Abhydrolase_1"/>
    <property type="match status" value="1"/>
</dbReference>
<dbReference type="InterPro" id="IPR029058">
    <property type="entry name" value="AB_hydrolase_fold"/>
</dbReference>
<evidence type="ECO:0000313" key="9">
    <source>
        <dbReference type="EMBL" id="KAL3521661.1"/>
    </source>
</evidence>
<dbReference type="PANTHER" id="PTHR43433:SF5">
    <property type="entry name" value="AB HYDROLASE-1 DOMAIN-CONTAINING PROTEIN"/>
    <property type="match status" value="1"/>
</dbReference>
<dbReference type="SUPFAM" id="SSF53474">
    <property type="entry name" value="alpha/beta-Hydrolases"/>
    <property type="match status" value="1"/>
</dbReference>
<dbReference type="AlphaFoldDB" id="A0ABD2ZQE2"/>
<dbReference type="PANTHER" id="PTHR43433">
    <property type="entry name" value="HYDROLASE, ALPHA/BETA FOLD FAMILY PROTEIN"/>
    <property type="match status" value="1"/>
</dbReference>
<evidence type="ECO:0000256" key="5">
    <source>
        <dbReference type="ARBA" id="ARBA00022694"/>
    </source>
</evidence>
<dbReference type="Gene3D" id="3.40.50.1820">
    <property type="entry name" value="alpha/beta hydrolase"/>
    <property type="match status" value="1"/>
</dbReference>
<dbReference type="GO" id="GO:0016787">
    <property type="term" value="F:hydrolase activity"/>
    <property type="evidence" value="ECO:0007669"/>
    <property type="project" value="UniProtKB-ARBA"/>
</dbReference>
<keyword evidence="4" id="KW-0963">Cytoplasm</keyword>
<dbReference type="GO" id="GO:0005634">
    <property type="term" value="C:nucleus"/>
    <property type="evidence" value="ECO:0007669"/>
    <property type="project" value="UniProtKB-SubCell"/>
</dbReference>
<dbReference type="GO" id="GO:0005737">
    <property type="term" value="C:cytoplasm"/>
    <property type="evidence" value="ECO:0007669"/>
    <property type="project" value="UniProtKB-SubCell"/>
</dbReference>
<dbReference type="PRINTS" id="PR00111">
    <property type="entry name" value="ABHYDROLASE"/>
</dbReference>
<feature type="region of interest" description="Disordered" evidence="7">
    <location>
        <begin position="67"/>
        <end position="87"/>
    </location>
</feature>
<evidence type="ECO:0000256" key="7">
    <source>
        <dbReference type="SAM" id="MobiDB-lite"/>
    </source>
</evidence>
<accession>A0ABD2ZQE2</accession>
<keyword evidence="5" id="KW-0819">tRNA processing</keyword>
<sequence length="483" mass="53002">MPFCQVSSSQNGPDDDDAAAAAAAGDNGIKIFYRTYGQGPIKVLMIIGLAGTHTSWEPQIRALAGTLTPNDEESLAGDRRPDGDNESLGIEVCAFDNRGMGSSSVPTKNSAYTTTLMAGDAIAIMDHLGWKKAHVFGHSMGGMIACKMAAMVPSRVSSLALLNVTGGGYECIPKLDRQTLSIAIRFLRAKTPQQRAAVDLDTHYSKEYLEEYVGTQTRRAILYQEYVKGISSTGMQTNYGFEGQINACWTHKVTLAEFEAIRAAGFLVSVIHGRHDVIAQLCHAKRIAVKLYPSARMVELHGGHLVSHERTEEVNKALLELIKESEEKLSPYDWTNLPMKIPGWKFTCLKFGSINSEGGTGLSFMVDLVGKLHASSLYLFGLFVLAFEGLSLFMPPCNVVLHCDLEVDYESERKAHIVYSALAVDKELQPDKVKREMSISNGKLSVHFEAIEARFLRASFSAFVDVLTLATKTIEEFDQGMEL</sequence>
<organism evidence="9 10">
    <name type="scientific">Cinchona calisaya</name>
    <dbReference type="NCBI Taxonomy" id="153742"/>
    <lineage>
        <taxon>Eukaryota</taxon>
        <taxon>Viridiplantae</taxon>
        <taxon>Streptophyta</taxon>
        <taxon>Embryophyta</taxon>
        <taxon>Tracheophyta</taxon>
        <taxon>Spermatophyta</taxon>
        <taxon>Magnoliopsida</taxon>
        <taxon>eudicotyledons</taxon>
        <taxon>Gunneridae</taxon>
        <taxon>Pentapetalae</taxon>
        <taxon>asterids</taxon>
        <taxon>lamiids</taxon>
        <taxon>Gentianales</taxon>
        <taxon>Rubiaceae</taxon>
        <taxon>Cinchonoideae</taxon>
        <taxon>Cinchoneae</taxon>
        <taxon>Cinchona</taxon>
    </lineage>
</organism>
<feature type="domain" description="AB hydrolase-1" evidence="8">
    <location>
        <begin position="43"/>
        <end position="310"/>
    </location>
</feature>
<dbReference type="InterPro" id="IPR015419">
    <property type="entry name" value="CTAG/Pcc1"/>
</dbReference>
<comment type="subcellular location">
    <subcellularLocation>
        <location evidence="2">Cytoplasm</location>
    </subcellularLocation>
    <subcellularLocation>
        <location evidence="1">Nucleus</location>
    </subcellularLocation>
</comment>
<evidence type="ECO:0000313" key="10">
    <source>
        <dbReference type="Proteomes" id="UP001630127"/>
    </source>
</evidence>
<comment type="similarity">
    <text evidence="3">Belongs to the CTAG/PCC1 family.</text>
</comment>
<evidence type="ECO:0000256" key="6">
    <source>
        <dbReference type="ARBA" id="ARBA00023242"/>
    </source>
</evidence>
<dbReference type="GO" id="GO:0008033">
    <property type="term" value="P:tRNA processing"/>
    <property type="evidence" value="ECO:0007669"/>
    <property type="project" value="UniProtKB-KW"/>
</dbReference>
<evidence type="ECO:0000256" key="1">
    <source>
        <dbReference type="ARBA" id="ARBA00004123"/>
    </source>
</evidence>
<dbReference type="Proteomes" id="UP001630127">
    <property type="component" value="Unassembled WGS sequence"/>
</dbReference>
<evidence type="ECO:0000256" key="4">
    <source>
        <dbReference type="ARBA" id="ARBA00022490"/>
    </source>
</evidence>
<dbReference type="EMBL" id="JBJUIK010000008">
    <property type="protein sequence ID" value="KAL3521661.1"/>
    <property type="molecule type" value="Genomic_DNA"/>
</dbReference>
<dbReference type="Gene3D" id="3.30.310.50">
    <property type="entry name" value="Alpha-D-phosphohexomutase, C-terminal domain"/>
    <property type="match status" value="1"/>
</dbReference>